<dbReference type="InterPro" id="IPR003399">
    <property type="entry name" value="Mce/MlaD"/>
</dbReference>
<keyword evidence="4 7" id="KW-0812">Transmembrane</keyword>
<accession>A0A330LKS2</accession>
<feature type="domain" description="Mce/MlaD" evidence="8">
    <location>
        <begin position="52"/>
        <end position="143"/>
    </location>
</feature>
<evidence type="ECO:0000256" key="1">
    <source>
        <dbReference type="ARBA" id="ARBA00004533"/>
    </source>
</evidence>
<keyword evidence="6 7" id="KW-0472">Membrane</keyword>
<dbReference type="Pfam" id="PF02470">
    <property type="entry name" value="MlaD"/>
    <property type="match status" value="6"/>
</dbReference>
<keyword evidence="10" id="KW-1185">Reference proteome</keyword>
<dbReference type="EMBL" id="LS483250">
    <property type="protein sequence ID" value="SQD77430.1"/>
    <property type="molecule type" value="Genomic_DNA"/>
</dbReference>
<organism evidence="9 10">
    <name type="scientific">Moritella yayanosii</name>
    <dbReference type="NCBI Taxonomy" id="69539"/>
    <lineage>
        <taxon>Bacteria</taxon>
        <taxon>Pseudomonadati</taxon>
        <taxon>Pseudomonadota</taxon>
        <taxon>Gammaproteobacteria</taxon>
        <taxon>Alteromonadales</taxon>
        <taxon>Moritellaceae</taxon>
        <taxon>Moritella</taxon>
    </lineage>
</organism>
<feature type="domain" description="Mce/MlaD" evidence="8">
    <location>
        <begin position="167"/>
        <end position="226"/>
    </location>
</feature>
<reference evidence="10" key="1">
    <citation type="submission" date="2018-05" db="EMBL/GenBank/DDBJ databases">
        <authorList>
            <person name="Cea G.-C."/>
            <person name="William W."/>
        </authorList>
    </citation>
    <scope>NUCLEOTIDE SEQUENCE [LARGE SCALE GENOMIC DNA]</scope>
    <source>
        <strain evidence="10">DB21MT 5</strain>
    </source>
</reference>
<evidence type="ECO:0000313" key="10">
    <source>
        <dbReference type="Proteomes" id="UP000250163"/>
    </source>
</evidence>
<comment type="subcellular location">
    <subcellularLocation>
        <location evidence="1">Cell inner membrane</location>
    </subcellularLocation>
</comment>
<evidence type="ECO:0000256" key="3">
    <source>
        <dbReference type="ARBA" id="ARBA00022519"/>
    </source>
</evidence>
<dbReference type="InterPro" id="IPR051800">
    <property type="entry name" value="PqiA-PqiB_transport"/>
</dbReference>
<feature type="domain" description="Mce/MlaD" evidence="8">
    <location>
        <begin position="773"/>
        <end position="831"/>
    </location>
</feature>
<name>A0A330LKS2_9GAMM</name>
<protein>
    <submittedName>
        <fullName evidence="9">Paraquat-inducible protein B</fullName>
    </submittedName>
</protein>
<keyword evidence="3" id="KW-0997">Cell inner membrane</keyword>
<evidence type="ECO:0000256" key="6">
    <source>
        <dbReference type="ARBA" id="ARBA00023136"/>
    </source>
</evidence>
<evidence type="ECO:0000313" key="9">
    <source>
        <dbReference type="EMBL" id="SQD77430.1"/>
    </source>
</evidence>
<dbReference type="PANTHER" id="PTHR30462">
    <property type="entry name" value="INTERMEMBRANE TRANSPORT PROTEIN PQIB-RELATED"/>
    <property type="match status" value="1"/>
</dbReference>
<dbReference type="GO" id="GO:0005886">
    <property type="term" value="C:plasma membrane"/>
    <property type="evidence" value="ECO:0007669"/>
    <property type="project" value="UniProtKB-SubCell"/>
</dbReference>
<gene>
    <name evidence="9" type="ORF">MORIYA_0952</name>
</gene>
<sequence>MKENNEPQMPNNCNAPKPVLHKPNVMSPIWLLPIVAVLLGIYLMYQSIAQAGIEIRVHFDNANGIVEGKTLIKYQGLNIGKVNKIALDDDLKGVYVTAEIDSKAEPVLRRNTQFWLVAPKASIAGISGLDALVTGNYINLLPGDGEYSIEFDAVQTAPNTLPDDQGLIVRLTADKLASVRPGSEIFYKKIPVGQVHNFTLDKDTDKILIEAVIKEQYSYLVKDTSRFWNASGIHAEFGFNGVTIQTESLTAIISGALAFDSPVDGKPAENNRAYHLYNNVRDAERAVEIEFNLANTNDIKIGNNIYLNGQQVGEITQVITQLIDVETQQTTPTATAFADIDPEVVELLRTGTRFWVEKTTLSFSESKNIANLVTGNFILFTPGKGELQTTFDLVSNVDDLIPHKQISISANDANGLAVGNKIYYKNYPVGHISHVMFNTKTNLIDLNVNIYQDYAHLLRRSTRFINISGVTVNASISGLNIKSSPIAALVSGGIELVNDPVFKSKRRNQQYQLYPSLALAKLGSNAFKANKTITLLSKPSHVITNGAPVYYRKLKVGSIADFRLATDNEHIVISLDILSQYAHLINNNSVFWDVSGINISGSLSNLKVQTESLLTIIAGGINFDNIKPVNDNKISLAKSHATHYKLFRSFAAATDDRPTVILTFTSGTDINVGTEIKYKGISVGEISAITLKVEQGFIEATAKLDTDYAKYFIRQGSQYWLERIEVSLNGIKNANTLLSGAYINVTKGNGNTVKRFKVLNSAPEIASEDVGLSVTVISERLMGLTAGTPVYFRQIEVGSITHSELSAQSDKVLITLNIEPKYQHLVRNDSQFWAVSGFNVDIGLTGATLKAESLKAILSGGIAFATPKTNKNSQIAAPFSKFYLAQEVNPDWLKWNTKIEKPAM</sequence>
<feature type="domain" description="Mce/MlaD" evidence="8">
    <location>
        <begin position="403"/>
        <end position="489"/>
    </location>
</feature>
<evidence type="ECO:0000256" key="4">
    <source>
        <dbReference type="ARBA" id="ARBA00022692"/>
    </source>
</evidence>
<evidence type="ECO:0000256" key="7">
    <source>
        <dbReference type="SAM" id="Phobius"/>
    </source>
</evidence>
<evidence type="ECO:0000256" key="5">
    <source>
        <dbReference type="ARBA" id="ARBA00022989"/>
    </source>
</evidence>
<dbReference type="Proteomes" id="UP000250163">
    <property type="component" value="Chromosome MORIYA"/>
</dbReference>
<feature type="domain" description="Mce/MlaD" evidence="8">
    <location>
        <begin position="531"/>
        <end position="599"/>
    </location>
</feature>
<dbReference type="PANTHER" id="PTHR30462:SF0">
    <property type="entry name" value="INTERMEMBRANE TRANSPORT PROTEIN YEBT"/>
    <property type="match status" value="1"/>
</dbReference>
<feature type="domain" description="Mce/MlaD" evidence="8">
    <location>
        <begin position="658"/>
        <end position="748"/>
    </location>
</feature>
<keyword evidence="5 7" id="KW-1133">Transmembrane helix</keyword>
<feature type="transmembrane region" description="Helical" evidence="7">
    <location>
        <begin position="25"/>
        <end position="45"/>
    </location>
</feature>
<proteinExistence type="predicted"/>
<evidence type="ECO:0000259" key="8">
    <source>
        <dbReference type="Pfam" id="PF02470"/>
    </source>
</evidence>
<keyword evidence="2" id="KW-1003">Cell membrane</keyword>
<dbReference type="KEGG" id="mya:MORIYA_0952"/>
<evidence type="ECO:0000256" key="2">
    <source>
        <dbReference type="ARBA" id="ARBA00022475"/>
    </source>
</evidence>
<dbReference type="AlphaFoldDB" id="A0A330LKS2"/>
<dbReference type="OrthoDB" id="9806984at2"/>
<dbReference type="RefSeq" id="WP_112713040.1">
    <property type="nucleotide sequence ID" value="NZ_LS483250.1"/>
</dbReference>